<proteinExistence type="predicted"/>
<dbReference type="Proteomes" id="UP000229362">
    <property type="component" value="Unassembled WGS sequence"/>
</dbReference>
<organism evidence="1 2">
    <name type="scientific">Candidatus Magasanikbacteria bacterium CG10_big_fil_rev_8_21_14_0_10_43_6</name>
    <dbReference type="NCBI Taxonomy" id="1974650"/>
    <lineage>
        <taxon>Bacteria</taxon>
        <taxon>Candidatus Magasanikiibacteriota</taxon>
    </lineage>
</organism>
<reference evidence="2" key="1">
    <citation type="submission" date="2017-09" db="EMBL/GenBank/DDBJ databases">
        <title>Depth-based differentiation of microbial function through sediment-hosted aquifers and enrichment of novel symbionts in the deep terrestrial subsurface.</title>
        <authorList>
            <person name="Probst A.J."/>
            <person name="Ladd B."/>
            <person name="Jarett J.K."/>
            <person name="Geller-Mcgrath D.E."/>
            <person name="Sieber C.M.K."/>
            <person name="Emerson J.B."/>
            <person name="Anantharaman K."/>
            <person name="Thomas B.C."/>
            <person name="Malmstrom R."/>
            <person name="Stieglmeier M."/>
            <person name="Klingl A."/>
            <person name="Woyke T."/>
            <person name="Ryan C.M."/>
            <person name="Banfield J.F."/>
        </authorList>
    </citation>
    <scope>NUCLEOTIDE SEQUENCE [LARGE SCALE GENOMIC DNA]</scope>
</reference>
<dbReference type="EMBL" id="PFBZ01000099">
    <property type="protein sequence ID" value="PIT86598.1"/>
    <property type="molecule type" value="Genomic_DNA"/>
</dbReference>
<comment type="caution">
    <text evidence="1">The sequence shown here is derived from an EMBL/GenBank/DDBJ whole genome shotgun (WGS) entry which is preliminary data.</text>
</comment>
<gene>
    <name evidence="1" type="ORF">COU33_02225</name>
</gene>
<accession>A0A2M6W1E3</accession>
<sequence>MDVQGYIREKKIIFGKEVYACLNTIDSIFLFRSFAQTRHKAVDSFLPFVKHTYKLAEEQKMTRAMDILQRNIADEVGIVGGKRHGALAHKTWREWYLAGIG</sequence>
<evidence type="ECO:0000313" key="2">
    <source>
        <dbReference type="Proteomes" id="UP000229362"/>
    </source>
</evidence>
<evidence type="ECO:0000313" key="1">
    <source>
        <dbReference type="EMBL" id="PIT86598.1"/>
    </source>
</evidence>
<protein>
    <submittedName>
        <fullName evidence="1">Uncharacterized protein</fullName>
    </submittedName>
</protein>
<dbReference type="AlphaFoldDB" id="A0A2M6W1E3"/>
<name>A0A2M6W1E3_9BACT</name>
<feature type="non-terminal residue" evidence="1">
    <location>
        <position position="101"/>
    </location>
</feature>